<dbReference type="Proteomes" id="UP001213681">
    <property type="component" value="Unassembled WGS sequence"/>
</dbReference>
<feature type="region of interest" description="Disordered" evidence="1">
    <location>
        <begin position="1"/>
        <end position="96"/>
    </location>
</feature>
<dbReference type="RefSeq" id="XP_056762636.1">
    <property type="nucleotide sequence ID" value="XM_056913787.1"/>
</dbReference>
<dbReference type="EMBL" id="JAPVEA010000008">
    <property type="protein sequence ID" value="KAJ5439407.1"/>
    <property type="molecule type" value="Genomic_DNA"/>
</dbReference>
<feature type="compositionally biased region" description="Polar residues" evidence="1">
    <location>
        <begin position="34"/>
        <end position="50"/>
    </location>
</feature>
<comment type="caution">
    <text evidence="2">The sequence shown here is derived from an EMBL/GenBank/DDBJ whole genome shotgun (WGS) entry which is preliminary data.</text>
</comment>
<evidence type="ECO:0008006" key="4">
    <source>
        <dbReference type="Google" id="ProtNLM"/>
    </source>
</evidence>
<proteinExistence type="predicted"/>
<sequence>MSNFMHKVKDAFNGHLHPQNKGSQNDPSKMENRVNVNVDPSDTSRPSNMGGTMEDTTRSYGSTRAGMDNMGSVDPYRDTTMDQNIEPGGYGSGNMNTGSRLNESKMANEMNAPADTSLGNRGTYGGTTTSTTDPAGQFGGYGSNYGAVGGNTMDSGDNTYNTGFTNMANQIENRSDQQDFGGAAAGGSSYNAPKASGRRRSSGPHSSNLLNKLDPRVHRSDYEDTTAINQRGN</sequence>
<evidence type="ECO:0000313" key="3">
    <source>
        <dbReference type="Proteomes" id="UP001213681"/>
    </source>
</evidence>
<evidence type="ECO:0000256" key="1">
    <source>
        <dbReference type="SAM" id="MobiDB-lite"/>
    </source>
</evidence>
<protein>
    <recommendedName>
        <fullName evidence="4">Cell surface protein</fullName>
    </recommendedName>
</protein>
<reference evidence="2" key="1">
    <citation type="submission" date="2022-12" db="EMBL/GenBank/DDBJ databases">
        <authorList>
            <person name="Petersen C."/>
        </authorList>
    </citation>
    <scope>NUCLEOTIDE SEQUENCE</scope>
    <source>
        <strain evidence="2">IBT 16125</strain>
    </source>
</reference>
<feature type="compositionally biased region" description="Basic and acidic residues" evidence="1">
    <location>
        <begin position="213"/>
        <end position="222"/>
    </location>
</feature>
<organism evidence="2 3">
    <name type="scientific">Penicillium daleae</name>
    <dbReference type="NCBI Taxonomy" id="63821"/>
    <lineage>
        <taxon>Eukaryota</taxon>
        <taxon>Fungi</taxon>
        <taxon>Dikarya</taxon>
        <taxon>Ascomycota</taxon>
        <taxon>Pezizomycotina</taxon>
        <taxon>Eurotiomycetes</taxon>
        <taxon>Eurotiomycetidae</taxon>
        <taxon>Eurotiales</taxon>
        <taxon>Aspergillaceae</taxon>
        <taxon>Penicillium</taxon>
    </lineage>
</organism>
<evidence type="ECO:0000313" key="2">
    <source>
        <dbReference type="EMBL" id="KAJ5439407.1"/>
    </source>
</evidence>
<dbReference type="AlphaFoldDB" id="A0AAD6G082"/>
<reference evidence="2" key="2">
    <citation type="journal article" date="2023" name="IMA Fungus">
        <title>Comparative genomic study of the Penicillium genus elucidates a diverse pangenome and 15 lateral gene transfer events.</title>
        <authorList>
            <person name="Petersen C."/>
            <person name="Sorensen T."/>
            <person name="Nielsen M.R."/>
            <person name="Sondergaard T.E."/>
            <person name="Sorensen J.L."/>
            <person name="Fitzpatrick D.A."/>
            <person name="Frisvad J.C."/>
            <person name="Nielsen K.L."/>
        </authorList>
    </citation>
    <scope>NUCLEOTIDE SEQUENCE</scope>
    <source>
        <strain evidence="2">IBT 16125</strain>
    </source>
</reference>
<accession>A0AAD6G082</accession>
<keyword evidence="3" id="KW-1185">Reference proteome</keyword>
<name>A0AAD6G082_9EURO</name>
<dbReference type="GeneID" id="81604030"/>
<gene>
    <name evidence="2" type="ORF">N7458_010405</name>
</gene>
<feature type="region of interest" description="Disordered" evidence="1">
    <location>
        <begin position="164"/>
        <end position="233"/>
    </location>
</feature>
<feature type="region of interest" description="Disordered" evidence="1">
    <location>
        <begin position="113"/>
        <end position="143"/>
    </location>
</feature>